<accession>A0A4P7QG63</accession>
<dbReference type="Pfam" id="PF02021">
    <property type="entry name" value="UPF0102"/>
    <property type="match status" value="1"/>
</dbReference>
<dbReference type="HAMAP" id="MF_00048">
    <property type="entry name" value="UPF0102"/>
    <property type="match status" value="1"/>
</dbReference>
<organism evidence="3 4">
    <name type="scientific">Corynebacterium endometrii</name>
    <dbReference type="NCBI Taxonomy" id="2488819"/>
    <lineage>
        <taxon>Bacteria</taxon>
        <taxon>Bacillati</taxon>
        <taxon>Actinomycetota</taxon>
        <taxon>Actinomycetes</taxon>
        <taxon>Mycobacteriales</taxon>
        <taxon>Corynebacteriaceae</taxon>
        <taxon>Corynebacterium</taxon>
    </lineage>
</organism>
<dbReference type="PANTHER" id="PTHR34039">
    <property type="entry name" value="UPF0102 PROTEIN YRAN"/>
    <property type="match status" value="1"/>
</dbReference>
<dbReference type="NCBIfam" id="NF009150">
    <property type="entry name" value="PRK12497.1-3"/>
    <property type="match status" value="1"/>
</dbReference>
<dbReference type="KEGG" id="cee:CENDO_07155"/>
<evidence type="ECO:0000313" key="3">
    <source>
        <dbReference type="EMBL" id="QCB28705.1"/>
    </source>
</evidence>
<dbReference type="PANTHER" id="PTHR34039:SF1">
    <property type="entry name" value="UPF0102 PROTEIN YRAN"/>
    <property type="match status" value="1"/>
</dbReference>
<dbReference type="RefSeq" id="WP_136141408.1">
    <property type="nucleotide sequence ID" value="NZ_CP039247.1"/>
</dbReference>
<dbReference type="NCBIfam" id="TIGR00252">
    <property type="entry name" value="YraN family protein"/>
    <property type="match status" value="1"/>
</dbReference>
<dbReference type="GO" id="GO:0003676">
    <property type="term" value="F:nucleic acid binding"/>
    <property type="evidence" value="ECO:0007669"/>
    <property type="project" value="InterPro"/>
</dbReference>
<dbReference type="AlphaFoldDB" id="A0A4P7QG63"/>
<dbReference type="NCBIfam" id="NF009154">
    <property type="entry name" value="PRK12497.3-3"/>
    <property type="match status" value="1"/>
</dbReference>
<evidence type="ECO:0000256" key="1">
    <source>
        <dbReference type="ARBA" id="ARBA00006738"/>
    </source>
</evidence>
<dbReference type="EMBL" id="CP039247">
    <property type="protein sequence ID" value="QCB28705.1"/>
    <property type="molecule type" value="Genomic_DNA"/>
</dbReference>
<dbReference type="InterPro" id="IPR011335">
    <property type="entry name" value="Restrct_endonuc-II-like"/>
</dbReference>
<name>A0A4P7QG63_9CORY</name>
<dbReference type="Proteomes" id="UP000296352">
    <property type="component" value="Chromosome"/>
</dbReference>
<dbReference type="CDD" id="cd20736">
    <property type="entry name" value="PoNe_Nuclease"/>
    <property type="match status" value="1"/>
</dbReference>
<comment type="similarity">
    <text evidence="1 2">Belongs to the UPF0102 family.</text>
</comment>
<sequence>MLSGSQRAAQRTSLGRRGEQYAAGLYRKAGATILATNVRYAVGELDLIVREVDGTIVFVEVKTRSSANYGVAEAVTARKLTRMRKAASQWLRGIEGPSLATVRFDVMALTSTHKGFEVDYYRDVRHGAG</sequence>
<protein>
    <recommendedName>
        <fullName evidence="2">UPF0102 protein CENDO_07155</fullName>
    </recommendedName>
</protein>
<dbReference type="InterPro" id="IPR003509">
    <property type="entry name" value="UPF0102_YraN-like"/>
</dbReference>
<proteinExistence type="inferred from homology"/>
<dbReference type="OrthoDB" id="9794876at2"/>
<dbReference type="Gene3D" id="3.40.1350.10">
    <property type="match status" value="1"/>
</dbReference>
<dbReference type="SUPFAM" id="SSF52980">
    <property type="entry name" value="Restriction endonuclease-like"/>
    <property type="match status" value="1"/>
</dbReference>
<evidence type="ECO:0000256" key="2">
    <source>
        <dbReference type="HAMAP-Rule" id="MF_00048"/>
    </source>
</evidence>
<gene>
    <name evidence="3" type="ORF">CENDO_07155</name>
</gene>
<keyword evidence="4" id="KW-1185">Reference proteome</keyword>
<evidence type="ECO:0000313" key="4">
    <source>
        <dbReference type="Proteomes" id="UP000296352"/>
    </source>
</evidence>
<reference evidence="3 4" key="1">
    <citation type="submission" date="2019-04" db="EMBL/GenBank/DDBJ databases">
        <title>Corynebacterium endometrii sp. nov., isolated from the uterus of a cow with endometritis.</title>
        <authorList>
            <person name="Ballas P."/>
            <person name="Ruckert C."/>
            <person name="Wagener K."/>
            <person name="Drillich M."/>
            <person name="Kaempfer P."/>
            <person name="Busse H.-J."/>
            <person name="Ehling-Schulz M."/>
        </authorList>
    </citation>
    <scope>NUCLEOTIDE SEQUENCE [LARGE SCALE GENOMIC DNA]</scope>
    <source>
        <strain evidence="3 4">LMM-1653</strain>
    </source>
</reference>
<dbReference type="InterPro" id="IPR011856">
    <property type="entry name" value="tRNA_endonuc-like_dom_sf"/>
</dbReference>